<dbReference type="CDD" id="cd03392">
    <property type="entry name" value="PAP2_like_2"/>
    <property type="match status" value="1"/>
</dbReference>
<keyword evidence="4" id="KW-1185">Reference proteome</keyword>
<keyword evidence="1" id="KW-0472">Membrane</keyword>
<dbReference type="EMBL" id="RCZK01000010">
    <property type="protein sequence ID" value="TPG10830.1"/>
    <property type="molecule type" value="Genomic_DNA"/>
</dbReference>
<feature type="transmembrane region" description="Helical" evidence="1">
    <location>
        <begin position="183"/>
        <end position="202"/>
    </location>
</feature>
<feature type="domain" description="Phosphatidic acid phosphatase type 2/haloperoxidase" evidence="2">
    <location>
        <begin position="84"/>
        <end position="198"/>
    </location>
</feature>
<dbReference type="Gene3D" id="1.20.144.10">
    <property type="entry name" value="Phosphatidic acid phosphatase type 2/haloperoxidase"/>
    <property type="match status" value="1"/>
</dbReference>
<evidence type="ECO:0000256" key="1">
    <source>
        <dbReference type="SAM" id="Phobius"/>
    </source>
</evidence>
<dbReference type="Proteomes" id="UP000318413">
    <property type="component" value="Unassembled WGS sequence"/>
</dbReference>
<keyword evidence="1" id="KW-0812">Transmembrane</keyword>
<accession>A0A502CDS2</accession>
<dbReference type="SMART" id="SM00014">
    <property type="entry name" value="acidPPc"/>
    <property type="match status" value="1"/>
</dbReference>
<dbReference type="InterPro" id="IPR000326">
    <property type="entry name" value="PAP2/HPO"/>
</dbReference>
<dbReference type="AlphaFoldDB" id="A0A502CDS2"/>
<dbReference type="OrthoDB" id="9801622at2"/>
<reference evidence="3 4" key="1">
    <citation type="journal article" date="2019" name="Environ. Microbiol.">
        <title>Species interactions and distinct microbial communities in high Arctic permafrost affected cryosols are associated with the CH4 and CO2 gas fluxes.</title>
        <authorList>
            <person name="Altshuler I."/>
            <person name="Hamel J."/>
            <person name="Turney S."/>
            <person name="Magnuson E."/>
            <person name="Levesque R."/>
            <person name="Greer C."/>
            <person name="Whyte L.G."/>
        </authorList>
    </citation>
    <scope>NUCLEOTIDE SEQUENCE [LARGE SCALE GENOMIC DNA]</scope>
    <source>
        <strain evidence="3 4">S5.1</strain>
    </source>
</reference>
<feature type="transmembrane region" description="Helical" evidence="1">
    <location>
        <begin position="6"/>
        <end position="25"/>
    </location>
</feature>
<comment type="caution">
    <text evidence="3">The sequence shown here is derived from an EMBL/GenBank/DDBJ whole genome shotgun (WGS) entry which is preliminary data.</text>
</comment>
<dbReference type="PANTHER" id="PTHR14969">
    <property type="entry name" value="SPHINGOSINE-1-PHOSPHATE PHOSPHOHYDROLASE"/>
    <property type="match status" value="1"/>
</dbReference>
<dbReference type="Pfam" id="PF01569">
    <property type="entry name" value="PAP2"/>
    <property type="match status" value="1"/>
</dbReference>
<organism evidence="3 4">
    <name type="scientific">Sphingomonas oligophenolica</name>
    <dbReference type="NCBI Taxonomy" id="301154"/>
    <lineage>
        <taxon>Bacteria</taxon>
        <taxon>Pseudomonadati</taxon>
        <taxon>Pseudomonadota</taxon>
        <taxon>Alphaproteobacteria</taxon>
        <taxon>Sphingomonadales</taxon>
        <taxon>Sphingomonadaceae</taxon>
        <taxon>Sphingomonas</taxon>
    </lineage>
</organism>
<dbReference type="PANTHER" id="PTHR14969:SF13">
    <property type="entry name" value="AT30094P"/>
    <property type="match status" value="1"/>
</dbReference>
<dbReference type="SUPFAM" id="SSF48317">
    <property type="entry name" value="Acid phosphatase/Vanadium-dependent haloperoxidase"/>
    <property type="match status" value="1"/>
</dbReference>
<sequence>MPRELIGAVVGALGIAGFLGLGLIVDRYPFAFDRRIMAGIRGTNPPAWLAYAARDVTALGGGVVLTTIVVVVVGFLLVQRLWLTALALALATLTGGWAVDLIKHVIVRARPDLIPHLVAASGYSFPSGHSANSAIVYLTLAALASQITRTRPTRMYLFAIAILLSGAVGISRVYLGVHWPSDVLAGWSFGTLWALGWWIATAKARAAIGGER</sequence>
<evidence type="ECO:0000313" key="4">
    <source>
        <dbReference type="Proteomes" id="UP000318413"/>
    </source>
</evidence>
<protein>
    <submittedName>
        <fullName evidence="3">Phosphatase PAP2 family protein</fullName>
    </submittedName>
</protein>
<evidence type="ECO:0000259" key="2">
    <source>
        <dbReference type="SMART" id="SM00014"/>
    </source>
</evidence>
<feature type="transmembrane region" description="Helical" evidence="1">
    <location>
        <begin position="82"/>
        <end position="102"/>
    </location>
</feature>
<name>A0A502CDS2_9SPHN</name>
<proteinExistence type="predicted"/>
<feature type="transmembrane region" description="Helical" evidence="1">
    <location>
        <begin position="155"/>
        <end position="177"/>
    </location>
</feature>
<evidence type="ECO:0000313" key="3">
    <source>
        <dbReference type="EMBL" id="TPG10830.1"/>
    </source>
</evidence>
<gene>
    <name evidence="3" type="ORF">EAH84_12170</name>
</gene>
<keyword evidence="1" id="KW-1133">Transmembrane helix</keyword>
<feature type="transmembrane region" description="Helical" evidence="1">
    <location>
        <begin position="56"/>
        <end position="76"/>
    </location>
</feature>
<dbReference type="InterPro" id="IPR036938">
    <property type="entry name" value="PAP2/HPO_sf"/>
</dbReference>